<protein>
    <submittedName>
        <fullName evidence="2">Uncharacterized protein</fullName>
    </submittedName>
</protein>
<proteinExistence type="predicted"/>
<gene>
    <name evidence="2" type="ORF">LBLM1_05985</name>
</gene>
<feature type="compositionally biased region" description="Acidic residues" evidence="1">
    <location>
        <begin position="144"/>
        <end position="166"/>
    </location>
</feature>
<evidence type="ECO:0000256" key="1">
    <source>
        <dbReference type="SAM" id="MobiDB-lite"/>
    </source>
</evidence>
<sequence>MFKIRGHFITQEPYFNNLMSLTFSTECGDLEIMVPNDAYQQYFVADGAEPQMGSYWSLLLFQKNFPDLGGAMMFRFATAEKIIEPASDTEEDAVESVSKPHLSDEDFMKDFMDEAETEPEPEAKAETPAEAPVETEGEEKSADTQDEPVESDTDEAVEESESEENDQAQNATDQAEQDTVEPAPATKKDTVEPVGQAEETDQPIKLEHVEASPIATHDDQVEDYNPSEWIDDAEDDDDEDDDFADSDSDVDFNWDFEEKPADQKANTVEAKTVGTGDEVAEQFAEHEAEKTAEEQANGNSNPTDLAGDWAEDSDDDEWANESNSEDDDDKSEDSLW</sequence>
<name>A0A0D4CL76_LIMMU</name>
<feature type="compositionally biased region" description="Acidic residues" evidence="1">
    <location>
        <begin position="309"/>
        <end position="336"/>
    </location>
</feature>
<feature type="compositionally biased region" description="Basic and acidic residues" evidence="1">
    <location>
        <begin position="283"/>
        <end position="293"/>
    </location>
</feature>
<dbReference type="AlphaFoldDB" id="A0A0D4CL76"/>
<feature type="region of interest" description="Disordered" evidence="1">
    <location>
        <begin position="114"/>
        <end position="336"/>
    </location>
</feature>
<feature type="region of interest" description="Disordered" evidence="1">
    <location>
        <begin position="87"/>
        <end position="106"/>
    </location>
</feature>
<evidence type="ECO:0000313" key="2">
    <source>
        <dbReference type="EMBL" id="AJT50621.1"/>
    </source>
</evidence>
<dbReference type="KEGG" id="lmu:LBLM1_05985"/>
<dbReference type="STRING" id="1130798.LBLM1_05985"/>
<reference evidence="2 3" key="1">
    <citation type="journal article" date="2012" name="J. Bacteriol.">
        <title>Genome sequence of Lactobacillus mucosae LM1, isolated from piglet feces.</title>
        <authorList>
            <person name="Lee J.H."/>
            <person name="Valeriano V.D."/>
            <person name="Shin Y.R."/>
            <person name="Chae J.P."/>
            <person name="Kim G.B."/>
            <person name="Ham J.S."/>
            <person name="Chun J."/>
            <person name="Kang D.K."/>
        </authorList>
    </citation>
    <scope>NUCLEOTIDE SEQUENCE [LARGE SCALE GENOMIC DNA]</scope>
    <source>
        <strain evidence="2 3">LM1</strain>
    </source>
</reference>
<dbReference type="RefSeq" id="WP_006499528.1">
    <property type="nucleotide sequence ID" value="NZ_CP011013.1"/>
</dbReference>
<feature type="compositionally biased region" description="Polar residues" evidence="1">
    <location>
        <begin position="294"/>
        <end position="303"/>
    </location>
</feature>
<keyword evidence="3" id="KW-1185">Reference proteome</keyword>
<dbReference type="Proteomes" id="UP000003645">
    <property type="component" value="Chromosome"/>
</dbReference>
<feature type="compositionally biased region" description="Acidic residues" evidence="1">
    <location>
        <begin position="229"/>
        <end position="255"/>
    </location>
</feature>
<organism evidence="2 3">
    <name type="scientific">Limosilactobacillus mucosae LM1</name>
    <dbReference type="NCBI Taxonomy" id="1130798"/>
    <lineage>
        <taxon>Bacteria</taxon>
        <taxon>Bacillati</taxon>
        <taxon>Bacillota</taxon>
        <taxon>Bacilli</taxon>
        <taxon>Lactobacillales</taxon>
        <taxon>Lactobacillaceae</taxon>
        <taxon>Limosilactobacillus</taxon>
    </lineage>
</organism>
<accession>A0A0D4CL76</accession>
<dbReference type="EMBL" id="CP011013">
    <property type="protein sequence ID" value="AJT50621.1"/>
    <property type="molecule type" value="Genomic_DNA"/>
</dbReference>
<evidence type="ECO:0000313" key="3">
    <source>
        <dbReference type="Proteomes" id="UP000003645"/>
    </source>
</evidence>
<dbReference type="HOGENOM" id="CLU_825820_0_0_9"/>